<feature type="transmembrane region" description="Helical" evidence="1">
    <location>
        <begin position="7"/>
        <end position="32"/>
    </location>
</feature>
<keyword evidence="3" id="KW-1185">Reference proteome</keyword>
<organism evidence="2 3">
    <name type="scientific">Leifsonia virtsii</name>
    <dbReference type="NCBI Taxonomy" id="3035915"/>
    <lineage>
        <taxon>Bacteria</taxon>
        <taxon>Bacillati</taxon>
        <taxon>Actinomycetota</taxon>
        <taxon>Actinomycetes</taxon>
        <taxon>Micrococcales</taxon>
        <taxon>Microbacteriaceae</taxon>
        <taxon>Leifsonia</taxon>
    </lineage>
</organism>
<keyword evidence="1" id="KW-0812">Transmembrane</keyword>
<protein>
    <recommendedName>
        <fullName evidence="4">DUF4345 domain-containing protein</fullName>
    </recommendedName>
</protein>
<feature type="transmembrane region" description="Helical" evidence="1">
    <location>
        <begin position="113"/>
        <end position="133"/>
    </location>
</feature>
<feature type="transmembrane region" description="Helical" evidence="1">
    <location>
        <begin position="52"/>
        <end position="76"/>
    </location>
</feature>
<evidence type="ECO:0000256" key="1">
    <source>
        <dbReference type="SAM" id="Phobius"/>
    </source>
</evidence>
<dbReference type="EMBL" id="JAROCB010000002">
    <property type="protein sequence ID" value="MDN4596796.1"/>
    <property type="molecule type" value="Genomic_DNA"/>
</dbReference>
<dbReference type="Proteomes" id="UP001174210">
    <property type="component" value="Unassembled WGS sequence"/>
</dbReference>
<evidence type="ECO:0000313" key="3">
    <source>
        <dbReference type="Proteomes" id="UP001174210"/>
    </source>
</evidence>
<sequence length="141" mass="14370">MKRWIRITLTVLTGAVGLTAVAGGLALLVAALTSTNGGGVTPDRSYLGGSPFTSYIVPGLVLAVVVGGTHILAAVLTGRGSQAGPFAAAVAGFGLLIWIFVQMMFIPFSPLQAIYFLAGLAELGLVLLGLGLFRRRAVAAS</sequence>
<reference evidence="2" key="1">
    <citation type="submission" date="2023-03" db="EMBL/GenBank/DDBJ databases">
        <title>MT1 and MT2 Draft Genomes of Novel Species.</title>
        <authorList>
            <person name="Venkateswaran K."/>
        </authorList>
    </citation>
    <scope>NUCLEOTIDE SEQUENCE</scope>
    <source>
        <strain evidence="2">F6_8S_P_1A</strain>
    </source>
</reference>
<feature type="transmembrane region" description="Helical" evidence="1">
    <location>
        <begin position="83"/>
        <end position="101"/>
    </location>
</feature>
<keyword evidence="1" id="KW-1133">Transmembrane helix</keyword>
<name>A0ABT8IVF2_9MICO</name>
<gene>
    <name evidence="2" type="ORF">P5G59_06575</name>
</gene>
<evidence type="ECO:0000313" key="2">
    <source>
        <dbReference type="EMBL" id="MDN4596796.1"/>
    </source>
</evidence>
<accession>A0ABT8IVF2</accession>
<proteinExistence type="predicted"/>
<comment type="caution">
    <text evidence="2">The sequence shown here is derived from an EMBL/GenBank/DDBJ whole genome shotgun (WGS) entry which is preliminary data.</text>
</comment>
<evidence type="ECO:0008006" key="4">
    <source>
        <dbReference type="Google" id="ProtNLM"/>
    </source>
</evidence>
<keyword evidence="1" id="KW-0472">Membrane</keyword>
<dbReference type="RefSeq" id="WP_301217160.1">
    <property type="nucleotide sequence ID" value="NZ_JAROCB010000002.1"/>
</dbReference>